<gene>
    <name evidence="1" type="ORF">V6N11_043093</name>
</gene>
<accession>A0ABR2QY67</accession>
<comment type="caution">
    <text evidence="1">The sequence shown here is derived from an EMBL/GenBank/DDBJ whole genome shotgun (WGS) entry which is preliminary data.</text>
</comment>
<organism evidence="1 2">
    <name type="scientific">Hibiscus sabdariffa</name>
    <name type="common">roselle</name>
    <dbReference type="NCBI Taxonomy" id="183260"/>
    <lineage>
        <taxon>Eukaryota</taxon>
        <taxon>Viridiplantae</taxon>
        <taxon>Streptophyta</taxon>
        <taxon>Embryophyta</taxon>
        <taxon>Tracheophyta</taxon>
        <taxon>Spermatophyta</taxon>
        <taxon>Magnoliopsida</taxon>
        <taxon>eudicotyledons</taxon>
        <taxon>Gunneridae</taxon>
        <taxon>Pentapetalae</taxon>
        <taxon>rosids</taxon>
        <taxon>malvids</taxon>
        <taxon>Malvales</taxon>
        <taxon>Malvaceae</taxon>
        <taxon>Malvoideae</taxon>
        <taxon>Hibiscus</taxon>
    </lineage>
</organism>
<evidence type="ECO:0000313" key="2">
    <source>
        <dbReference type="Proteomes" id="UP001396334"/>
    </source>
</evidence>
<keyword evidence="2" id="KW-1185">Reference proteome</keyword>
<protein>
    <submittedName>
        <fullName evidence="1">Uncharacterized protein</fullName>
    </submittedName>
</protein>
<dbReference type="PANTHER" id="PTHR10830">
    <property type="entry name" value="DOLICHYL-DIPHOSPHOOLIGOSACCHARIDE--PROTEIN GLYCOSYLTRANSFERASE 48 KDA SUBUNIT"/>
    <property type="match status" value="1"/>
</dbReference>
<evidence type="ECO:0000313" key="1">
    <source>
        <dbReference type="EMBL" id="KAK9005668.1"/>
    </source>
</evidence>
<reference evidence="1 2" key="1">
    <citation type="journal article" date="2024" name="G3 (Bethesda)">
        <title>Genome assembly of Hibiscus sabdariffa L. provides insights into metabolisms of medicinal natural products.</title>
        <authorList>
            <person name="Kim T."/>
        </authorList>
    </citation>
    <scope>NUCLEOTIDE SEQUENCE [LARGE SCALE GENOMIC DNA]</scope>
    <source>
        <strain evidence="1">TK-2024</strain>
        <tissue evidence="1">Old leaves</tissue>
    </source>
</reference>
<dbReference type="EMBL" id="JBBPBN010000030">
    <property type="protein sequence ID" value="KAK9005668.1"/>
    <property type="molecule type" value="Genomic_DNA"/>
</dbReference>
<proteinExistence type="predicted"/>
<sequence>MTTIVETYEANTKVMKQNSKTLQEILTQLKSLSAHLGILDVNEISEASEVAAQQDPSGMKIHQMFDELPTPTNAKIVDETIQDRFGGSIDVAVIINCVDFGHDLVTALEVNASDLIRKVVTEYRVDFYADHATMVIDHTSYAVSEIERGHTLIAFDKFIKYDMVLGSKKIIALVLFQGIGHSLKYGSAMSLVPVV</sequence>
<dbReference type="PANTHER" id="PTHR10830:SF0">
    <property type="entry name" value="DOLICHYL-DIPHOSPHOOLIGOSACCHARIDE--PROTEIN GLYCOSYLTRANSFERASE 48 KDA SUBUNIT"/>
    <property type="match status" value="1"/>
</dbReference>
<name>A0ABR2QY67_9ROSI</name>
<dbReference type="InterPro" id="IPR005013">
    <property type="entry name" value="DDOST_48_kDa_subunit"/>
</dbReference>
<dbReference type="Proteomes" id="UP001396334">
    <property type="component" value="Unassembled WGS sequence"/>
</dbReference>